<dbReference type="EMBL" id="BKAJ01000136">
    <property type="protein sequence ID" value="GEP59660.1"/>
    <property type="molecule type" value="Genomic_DNA"/>
</dbReference>
<dbReference type="PANTHER" id="PTHR33217">
    <property type="entry name" value="TRANSPOSASE FOR INSERTION SEQUENCE ELEMENT IS1081"/>
    <property type="match status" value="1"/>
</dbReference>
<keyword evidence="6" id="KW-0814">Transposable element</keyword>
<comment type="function">
    <text evidence="1 6">Required for the transposition of the insertion element.</text>
</comment>
<evidence type="ECO:0000256" key="3">
    <source>
        <dbReference type="ARBA" id="ARBA00022578"/>
    </source>
</evidence>
<dbReference type="Pfam" id="PF00872">
    <property type="entry name" value="Transposase_mut"/>
    <property type="match status" value="1"/>
</dbReference>
<reference evidence="7 8" key="1">
    <citation type="submission" date="2019-07" db="EMBL/GenBank/DDBJ databases">
        <title>Whole genome shotgun sequence of Reyranella soli NBRC 108950.</title>
        <authorList>
            <person name="Hosoyama A."/>
            <person name="Uohara A."/>
            <person name="Ohji S."/>
            <person name="Ichikawa N."/>
        </authorList>
    </citation>
    <scope>NUCLEOTIDE SEQUENCE [LARGE SCALE GENOMIC DNA]</scope>
    <source>
        <strain evidence="7 8">NBRC 108950</strain>
    </source>
</reference>
<dbReference type="PANTHER" id="PTHR33217:SF7">
    <property type="entry name" value="TRANSPOSASE FOR INSERTION SEQUENCE ELEMENT IS1081"/>
    <property type="match status" value="1"/>
</dbReference>
<evidence type="ECO:0000313" key="8">
    <source>
        <dbReference type="Proteomes" id="UP000321058"/>
    </source>
</evidence>
<keyword evidence="8" id="KW-1185">Reference proteome</keyword>
<sequence length="264" mass="29582">MREMIAFAAERLMELEVGALTGAAHGEKSPTRVVQRNGYRDRDWGTRAGTVELRIPKLRRGSYFPGFLEPRRMAEKALTAVIQEAYIQGISTRSVDDLVKAMGMTGISKSQVSRLCEDIDQRVKAFLDRPIEGDWPYLWIDATYLKVRQAGRIVSVAVIVAVGANSDGRREVLGMDIGPSEAETFWTAFLRKLTRRGLRGVKLVISDAHEGIKAAVSKILTATWQRCRVHFMRNVLAHAGRSPFVQEHTDVFGPFTRPRSGREV</sequence>
<keyword evidence="3 6" id="KW-0815">Transposition</keyword>
<name>A0A512NL42_9HYPH</name>
<evidence type="ECO:0000256" key="1">
    <source>
        <dbReference type="ARBA" id="ARBA00002190"/>
    </source>
</evidence>
<evidence type="ECO:0000313" key="7">
    <source>
        <dbReference type="EMBL" id="GEP59660.1"/>
    </source>
</evidence>
<dbReference type="AlphaFoldDB" id="A0A512NL42"/>
<protein>
    <recommendedName>
        <fullName evidence="6">Mutator family transposase</fullName>
    </recommendedName>
</protein>
<gene>
    <name evidence="7" type="ORF">RSO01_68260</name>
</gene>
<dbReference type="InterPro" id="IPR001207">
    <property type="entry name" value="Transposase_mutator"/>
</dbReference>
<dbReference type="GO" id="GO:0006313">
    <property type="term" value="P:DNA transposition"/>
    <property type="evidence" value="ECO:0007669"/>
    <property type="project" value="UniProtKB-UniRule"/>
</dbReference>
<dbReference type="GO" id="GO:0004803">
    <property type="term" value="F:transposase activity"/>
    <property type="evidence" value="ECO:0007669"/>
    <property type="project" value="UniProtKB-UniRule"/>
</dbReference>
<evidence type="ECO:0000256" key="2">
    <source>
        <dbReference type="ARBA" id="ARBA00010961"/>
    </source>
</evidence>
<keyword evidence="5 6" id="KW-0233">DNA recombination</keyword>
<proteinExistence type="inferred from homology"/>
<accession>A0A512NL42</accession>
<organism evidence="7 8">
    <name type="scientific">Reyranella soli</name>
    <dbReference type="NCBI Taxonomy" id="1230389"/>
    <lineage>
        <taxon>Bacteria</taxon>
        <taxon>Pseudomonadati</taxon>
        <taxon>Pseudomonadota</taxon>
        <taxon>Alphaproteobacteria</taxon>
        <taxon>Hyphomicrobiales</taxon>
        <taxon>Reyranellaceae</taxon>
        <taxon>Reyranella</taxon>
    </lineage>
</organism>
<dbReference type="NCBIfam" id="NF033543">
    <property type="entry name" value="transpos_IS256"/>
    <property type="match status" value="1"/>
</dbReference>
<comment type="similarity">
    <text evidence="2 6">Belongs to the transposase mutator family.</text>
</comment>
<evidence type="ECO:0000256" key="4">
    <source>
        <dbReference type="ARBA" id="ARBA00023125"/>
    </source>
</evidence>
<comment type="caution">
    <text evidence="7">The sequence shown here is derived from an EMBL/GenBank/DDBJ whole genome shotgun (WGS) entry which is preliminary data.</text>
</comment>
<evidence type="ECO:0000256" key="6">
    <source>
        <dbReference type="RuleBase" id="RU365089"/>
    </source>
</evidence>
<dbReference type="GO" id="GO:0003677">
    <property type="term" value="F:DNA binding"/>
    <property type="evidence" value="ECO:0007669"/>
    <property type="project" value="UniProtKB-UniRule"/>
</dbReference>
<dbReference type="Proteomes" id="UP000321058">
    <property type="component" value="Unassembled WGS sequence"/>
</dbReference>
<evidence type="ECO:0000256" key="5">
    <source>
        <dbReference type="ARBA" id="ARBA00023172"/>
    </source>
</evidence>
<keyword evidence="4 6" id="KW-0238">DNA-binding</keyword>